<dbReference type="KEGG" id="muc:MuYL_1503"/>
<dbReference type="OrthoDB" id="772897at2"/>
<gene>
    <name evidence="2" type="ORF">MuYL_1503</name>
</gene>
<evidence type="ECO:0000256" key="1">
    <source>
        <dbReference type="SAM" id="MobiDB-lite"/>
    </source>
</evidence>
<dbReference type="EMBL" id="CP022743">
    <property type="protein sequence ID" value="ASU33401.1"/>
    <property type="molecule type" value="Genomic_DNA"/>
</dbReference>
<protein>
    <submittedName>
        <fullName evidence="2">Uncharacterized protein</fullName>
    </submittedName>
</protein>
<dbReference type="RefSeq" id="WP_157740673.1">
    <property type="nucleotide sequence ID" value="NZ_CP022743.1"/>
</dbReference>
<evidence type="ECO:0000313" key="2">
    <source>
        <dbReference type="EMBL" id="ASU33401.1"/>
    </source>
</evidence>
<name>A0A223NV51_9SPHI</name>
<accession>A0A223NV51</accession>
<feature type="compositionally biased region" description="Basic and acidic residues" evidence="1">
    <location>
        <begin position="23"/>
        <end position="45"/>
    </location>
</feature>
<dbReference type="Proteomes" id="UP000215002">
    <property type="component" value="Chromosome"/>
</dbReference>
<feature type="compositionally biased region" description="Basic and acidic residues" evidence="1">
    <location>
        <begin position="1"/>
        <end position="14"/>
    </location>
</feature>
<reference evidence="2 3" key="1">
    <citation type="submission" date="2017-08" db="EMBL/GenBank/DDBJ databases">
        <title>Complete genome sequence of Mucilaginibacter sp. strain BJC16-A31.</title>
        <authorList>
            <consortium name="Henan University of Science and Technology"/>
            <person name="You X."/>
        </authorList>
    </citation>
    <scope>NUCLEOTIDE SEQUENCE [LARGE SCALE GENOMIC DNA]</scope>
    <source>
        <strain evidence="2 3">BJC16-A31</strain>
    </source>
</reference>
<sequence>MKKAANEPKLKEGAKMNTPVKSQELKTDSPISEKDEVKQAETNMRERRKHIL</sequence>
<keyword evidence="3" id="KW-1185">Reference proteome</keyword>
<evidence type="ECO:0000313" key="3">
    <source>
        <dbReference type="Proteomes" id="UP000215002"/>
    </source>
</evidence>
<feature type="region of interest" description="Disordered" evidence="1">
    <location>
        <begin position="1"/>
        <end position="52"/>
    </location>
</feature>
<dbReference type="AlphaFoldDB" id="A0A223NV51"/>
<proteinExistence type="predicted"/>
<organism evidence="2 3">
    <name type="scientific">Mucilaginibacter xinganensis</name>
    <dbReference type="NCBI Taxonomy" id="1234841"/>
    <lineage>
        <taxon>Bacteria</taxon>
        <taxon>Pseudomonadati</taxon>
        <taxon>Bacteroidota</taxon>
        <taxon>Sphingobacteriia</taxon>
        <taxon>Sphingobacteriales</taxon>
        <taxon>Sphingobacteriaceae</taxon>
        <taxon>Mucilaginibacter</taxon>
    </lineage>
</organism>